<dbReference type="AlphaFoldDB" id="A0A7Y0HFS4"/>
<dbReference type="Proteomes" id="UP000539372">
    <property type="component" value="Unassembled WGS sequence"/>
</dbReference>
<organism evidence="1 2">
    <name type="scientific">Pacificispira spongiicola</name>
    <dbReference type="NCBI Taxonomy" id="2729598"/>
    <lineage>
        <taxon>Bacteria</taxon>
        <taxon>Pseudomonadati</taxon>
        <taxon>Pseudomonadota</taxon>
        <taxon>Alphaproteobacteria</taxon>
        <taxon>Rhodospirillales</taxon>
        <taxon>Rhodospirillaceae</taxon>
        <taxon>Pacificispira</taxon>
    </lineage>
</organism>
<comment type="caution">
    <text evidence="1">The sequence shown here is derived from an EMBL/GenBank/DDBJ whole genome shotgun (WGS) entry which is preliminary data.</text>
</comment>
<sequence>MLRRFSLLLSFVAVLTSAVIPLVCVRAHEASYPELADLSGIYELKDFAAAGIYSSGEEDEARDFIGYFLTVHGDHIVLPTSELCHVASVRHETLKDDWESFGTAGGSWSEVGLIETSAAGYDVTLVDFDCDGPFGGMIVQPESQTYLLKYWAVYLMIGREQD</sequence>
<keyword evidence="2" id="KW-1185">Reference proteome</keyword>
<proteinExistence type="predicted"/>
<dbReference type="EMBL" id="JABBNT010000005">
    <property type="protein sequence ID" value="NMM46145.1"/>
    <property type="molecule type" value="Genomic_DNA"/>
</dbReference>
<accession>A0A7Y0HFS4</accession>
<evidence type="ECO:0000313" key="1">
    <source>
        <dbReference type="EMBL" id="NMM46145.1"/>
    </source>
</evidence>
<protein>
    <submittedName>
        <fullName evidence="1">Uncharacterized protein</fullName>
    </submittedName>
</protein>
<gene>
    <name evidence="1" type="ORF">HH303_16755</name>
</gene>
<name>A0A7Y0HFS4_9PROT</name>
<evidence type="ECO:0000313" key="2">
    <source>
        <dbReference type="Proteomes" id="UP000539372"/>
    </source>
</evidence>
<dbReference type="RefSeq" id="WP_169626528.1">
    <property type="nucleotide sequence ID" value="NZ_JABBNT010000005.1"/>
</dbReference>
<reference evidence="1 2" key="1">
    <citation type="submission" date="2020-04" db="EMBL/GenBank/DDBJ databases">
        <title>Rhodospirillaceae bacterium KN72 isolated from deep sea.</title>
        <authorList>
            <person name="Zhang D.-C."/>
        </authorList>
    </citation>
    <scope>NUCLEOTIDE SEQUENCE [LARGE SCALE GENOMIC DNA]</scope>
    <source>
        <strain evidence="1 2">KN72</strain>
    </source>
</reference>